<keyword evidence="2" id="KW-0812">Transmembrane</keyword>
<reference evidence="3 4" key="1">
    <citation type="submission" date="2020-04" db="EMBL/GenBank/DDBJ databases">
        <title>MicrobeNet Type strains.</title>
        <authorList>
            <person name="Nicholson A.C."/>
        </authorList>
    </citation>
    <scope>NUCLEOTIDE SEQUENCE [LARGE SCALE GENOMIC DNA]</scope>
    <source>
        <strain evidence="3 4">ATCC BAA-787</strain>
    </source>
</reference>
<dbReference type="EMBL" id="JAAXOY010000322">
    <property type="protein sequence ID" value="NKY40306.1"/>
    <property type="molecule type" value="Genomic_DNA"/>
</dbReference>
<evidence type="ECO:0000313" key="3">
    <source>
        <dbReference type="EMBL" id="NKY40306.1"/>
    </source>
</evidence>
<comment type="caution">
    <text evidence="3">The sequence shown here is derived from an EMBL/GenBank/DDBJ whole genome shotgun (WGS) entry which is preliminary data.</text>
</comment>
<evidence type="ECO:0000256" key="2">
    <source>
        <dbReference type="SAM" id="Phobius"/>
    </source>
</evidence>
<keyword evidence="4" id="KW-1185">Reference proteome</keyword>
<accession>A0ABX1K226</accession>
<feature type="transmembrane region" description="Helical" evidence="2">
    <location>
        <begin position="35"/>
        <end position="56"/>
    </location>
</feature>
<organism evidence="3 4">
    <name type="scientific">Cellulomonas septica</name>
    <dbReference type="NCBI Taxonomy" id="285080"/>
    <lineage>
        <taxon>Bacteria</taxon>
        <taxon>Bacillati</taxon>
        <taxon>Actinomycetota</taxon>
        <taxon>Actinomycetes</taxon>
        <taxon>Micrococcales</taxon>
        <taxon>Cellulomonadaceae</taxon>
        <taxon>Cellulomonas</taxon>
    </lineage>
</organism>
<feature type="transmembrane region" description="Helical" evidence="2">
    <location>
        <begin position="93"/>
        <end position="114"/>
    </location>
</feature>
<feature type="compositionally biased region" description="Basic and acidic residues" evidence="1">
    <location>
        <begin position="132"/>
        <end position="141"/>
    </location>
</feature>
<gene>
    <name evidence="3" type="ORF">HGA02_12430</name>
</gene>
<keyword evidence="2" id="KW-0472">Membrane</keyword>
<evidence type="ECO:0000256" key="1">
    <source>
        <dbReference type="SAM" id="MobiDB-lite"/>
    </source>
</evidence>
<evidence type="ECO:0000313" key="4">
    <source>
        <dbReference type="Proteomes" id="UP000777774"/>
    </source>
</evidence>
<feature type="region of interest" description="Disordered" evidence="1">
    <location>
        <begin position="128"/>
        <end position="150"/>
    </location>
</feature>
<feature type="transmembrane region" description="Helical" evidence="2">
    <location>
        <begin position="68"/>
        <end position="87"/>
    </location>
</feature>
<evidence type="ECO:0008006" key="5">
    <source>
        <dbReference type="Google" id="ProtNLM"/>
    </source>
</evidence>
<name>A0ABX1K226_9CELL</name>
<dbReference type="Proteomes" id="UP000777774">
    <property type="component" value="Unassembled WGS sequence"/>
</dbReference>
<dbReference type="RefSeq" id="WP_168679275.1">
    <property type="nucleotide sequence ID" value="NZ_JAAXOY010000322.1"/>
</dbReference>
<protein>
    <recommendedName>
        <fullName evidence="5">Integral membrane protein</fullName>
    </recommendedName>
</protein>
<proteinExistence type="predicted"/>
<keyword evidence="2" id="KW-1133">Transmembrane helix</keyword>
<sequence>MSLLRRALVADATLTALSAPTFVLLAPQVAALTGLPVGLVRGAGAFLVVWCGWFFVVLRHEPPRRRQVGVVLVVNTAWVGAGVALASGAAGGLTAAGVTVVLLQAVAVAGLTVAQVVGIRAARTPTTTVRLPRRETDRRSTAPEAPAEVS</sequence>